<keyword evidence="2" id="KW-0472">Membrane</keyword>
<dbReference type="GeneID" id="105981456"/>
<proteinExistence type="predicted"/>
<evidence type="ECO:0000256" key="2">
    <source>
        <dbReference type="SAM" id="Phobius"/>
    </source>
</evidence>
<reference evidence="4" key="1">
    <citation type="submission" date="2025-08" db="UniProtKB">
        <authorList>
            <consortium name="RefSeq"/>
        </authorList>
    </citation>
    <scope>IDENTIFICATION</scope>
    <source>
        <tissue evidence="4">Kidney</tissue>
    </source>
</reference>
<evidence type="ECO:0000256" key="1">
    <source>
        <dbReference type="SAM" id="MobiDB-lite"/>
    </source>
</evidence>
<dbReference type="RefSeq" id="XP_012866100.1">
    <property type="nucleotide sequence ID" value="XM_013010646.1"/>
</dbReference>
<dbReference type="KEGG" id="dord:105981456"/>
<dbReference type="FunCoup" id="A0A1S3EQ65">
    <property type="interactions" value="4"/>
</dbReference>
<keyword evidence="2" id="KW-0812">Transmembrane</keyword>
<keyword evidence="3" id="KW-1185">Reference proteome</keyword>
<feature type="transmembrane region" description="Helical" evidence="2">
    <location>
        <begin position="51"/>
        <end position="79"/>
    </location>
</feature>
<dbReference type="PANTHER" id="PTHR39222:SF1">
    <property type="entry name" value="RIKEN CDNA 1700020A23 GENE"/>
    <property type="match status" value="1"/>
</dbReference>
<dbReference type="PANTHER" id="PTHR39222">
    <property type="entry name" value="MCG9903"/>
    <property type="match status" value="1"/>
</dbReference>
<organism evidence="3 4">
    <name type="scientific">Dipodomys ordii</name>
    <name type="common">Ord's kangaroo rat</name>
    <dbReference type="NCBI Taxonomy" id="10020"/>
    <lineage>
        <taxon>Eukaryota</taxon>
        <taxon>Metazoa</taxon>
        <taxon>Chordata</taxon>
        <taxon>Craniata</taxon>
        <taxon>Vertebrata</taxon>
        <taxon>Euteleostomi</taxon>
        <taxon>Mammalia</taxon>
        <taxon>Eutheria</taxon>
        <taxon>Euarchontoglires</taxon>
        <taxon>Glires</taxon>
        <taxon>Rodentia</taxon>
        <taxon>Castorimorpha</taxon>
        <taxon>Heteromyidae</taxon>
        <taxon>Dipodomyinae</taxon>
        <taxon>Dipodomys</taxon>
    </lineage>
</organism>
<dbReference type="InParanoid" id="A0A1S3EQ65"/>
<sequence length="168" mass="17755">MTLFCLPRPKLLADPIPSPSRGLGAGEGSSWPVCSCASYWDPSWAQLLDSVLGLGALGLTVGAIFSMTGPALLLLLLLISFLTFDLLHRPTTSPTLPGHRLLPRGQGQGAGEGPEQEVAPFFPTEAVPRQLSLQDALLLLLLSLGLLLGVRGMPLALLGLAFCLHPWV</sequence>
<evidence type="ECO:0000313" key="3">
    <source>
        <dbReference type="Proteomes" id="UP000081671"/>
    </source>
</evidence>
<evidence type="ECO:0000313" key="4">
    <source>
        <dbReference type="RefSeq" id="XP_012866100.1"/>
    </source>
</evidence>
<feature type="region of interest" description="Disordered" evidence="1">
    <location>
        <begin position="97"/>
        <end position="117"/>
    </location>
</feature>
<dbReference type="AlphaFoldDB" id="A0A1S3EQ65"/>
<accession>A0A1S3EQ65</accession>
<keyword evidence="2" id="KW-1133">Transmembrane helix</keyword>
<dbReference type="Pfam" id="PF17717">
    <property type="entry name" value="DUF5562"/>
    <property type="match status" value="1"/>
</dbReference>
<gene>
    <name evidence="4" type="primary">LOC105981456</name>
</gene>
<feature type="transmembrane region" description="Helical" evidence="2">
    <location>
        <begin position="137"/>
        <end position="162"/>
    </location>
</feature>
<dbReference type="Proteomes" id="UP000081671">
    <property type="component" value="Unplaced"/>
</dbReference>
<dbReference type="InterPro" id="IPR040425">
    <property type="entry name" value="C20orf141-like"/>
</dbReference>
<protein>
    <submittedName>
        <fullName evidence="4">Uncharacterized protein C20orf141 homolog</fullName>
    </submittedName>
</protein>
<dbReference type="OrthoDB" id="9539340at2759"/>
<dbReference type="CTD" id="123522316"/>
<name>A0A1S3EQ65_DIPOR</name>